<keyword evidence="9" id="KW-0934">Plastid</keyword>
<accession>A0A2Z5ZAJ5</accession>
<dbReference type="InterPro" id="IPR023574">
    <property type="entry name" value="Ribosomal_uL4_dom_sf"/>
</dbReference>
<comment type="similarity">
    <text evidence="1">Belongs to the universal ribosomal protein uL4 family.</text>
</comment>
<evidence type="ECO:0000256" key="3">
    <source>
        <dbReference type="ARBA" id="ARBA00022884"/>
    </source>
</evidence>
<dbReference type="GO" id="GO:1990904">
    <property type="term" value="C:ribonucleoprotein complex"/>
    <property type="evidence" value="ECO:0007669"/>
    <property type="project" value="UniProtKB-KW"/>
</dbReference>
<evidence type="ECO:0000256" key="4">
    <source>
        <dbReference type="ARBA" id="ARBA00022980"/>
    </source>
</evidence>
<evidence type="ECO:0000256" key="2">
    <source>
        <dbReference type="ARBA" id="ARBA00022730"/>
    </source>
</evidence>
<dbReference type="InterPro" id="IPR002136">
    <property type="entry name" value="Ribosomal_uL4"/>
</dbReference>
<dbReference type="Pfam" id="PF00573">
    <property type="entry name" value="Ribosomal_L4"/>
    <property type="match status" value="1"/>
</dbReference>
<name>A0A2Z5ZAJ5_9STRA</name>
<geneLocation type="plastid" evidence="9"/>
<organism evidence="9">
    <name type="scientific">Nitzschia sp. PL1-4</name>
    <dbReference type="NCBI Taxonomy" id="2083272"/>
    <lineage>
        <taxon>Eukaryota</taxon>
        <taxon>Sar</taxon>
        <taxon>Stramenopiles</taxon>
        <taxon>Ochrophyta</taxon>
        <taxon>Bacillariophyta</taxon>
        <taxon>Bacillariophyceae</taxon>
        <taxon>Bacillariophycidae</taxon>
        <taxon>Bacillariales</taxon>
        <taxon>Bacillariaceae</taxon>
        <taxon>Nitzschia</taxon>
    </lineage>
</organism>
<protein>
    <recommendedName>
        <fullName evidence="6">Large ribosomal subunit protein uL4c</fullName>
    </recommendedName>
    <alternativeName>
        <fullName evidence="7">50S ribosomal protein L4, chloroplastic</fullName>
    </alternativeName>
</protein>
<dbReference type="GO" id="GO:0003735">
    <property type="term" value="F:structural constituent of ribosome"/>
    <property type="evidence" value="ECO:0007669"/>
    <property type="project" value="InterPro"/>
</dbReference>
<evidence type="ECO:0000256" key="6">
    <source>
        <dbReference type="ARBA" id="ARBA00035208"/>
    </source>
</evidence>
<reference evidence="9" key="1">
    <citation type="submission" date="2018-02" db="EMBL/GenBank/DDBJ databases">
        <title>Evolution and diversity of non-photosynthetic diatom plastid genomes.</title>
        <authorList>
            <person name="Kamikawa R."/>
            <person name="Ishii K."/>
        </authorList>
    </citation>
    <scope>NUCLEOTIDE SEQUENCE</scope>
    <source>
        <strain evidence="9">PL1-4</strain>
    </source>
</reference>
<dbReference type="NCBIfam" id="TIGR03953">
    <property type="entry name" value="rplD_bact"/>
    <property type="match status" value="1"/>
</dbReference>
<dbReference type="EMBL" id="AP018506">
    <property type="protein sequence ID" value="BBC77582.1"/>
    <property type="molecule type" value="Genomic_DNA"/>
</dbReference>
<keyword evidence="4 9" id="KW-0689">Ribosomal protein</keyword>
<dbReference type="GO" id="GO:0019843">
    <property type="term" value="F:rRNA binding"/>
    <property type="evidence" value="ECO:0007669"/>
    <property type="project" value="UniProtKB-KW"/>
</dbReference>
<dbReference type="GO" id="GO:0005840">
    <property type="term" value="C:ribosome"/>
    <property type="evidence" value="ECO:0007669"/>
    <property type="project" value="UniProtKB-KW"/>
</dbReference>
<gene>
    <name evidence="9" type="primary">rpl4</name>
</gene>
<keyword evidence="3" id="KW-0694">RNA-binding</keyword>
<evidence type="ECO:0000256" key="8">
    <source>
        <dbReference type="SAM" id="MobiDB-lite"/>
    </source>
</evidence>
<keyword evidence="5" id="KW-0687">Ribonucleoprotein</keyword>
<feature type="region of interest" description="Disordered" evidence="8">
    <location>
        <begin position="57"/>
        <end position="84"/>
    </location>
</feature>
<proteinExistence type="inferred from homology"/>
<dbReference type="PANTHER" id="PTHR10746:SF17">
    <property type="entry name" value="LARGE RIBOSOMAL SUBUNIT PROTEIN UL4C"/>
    <property type="match status" value="1"/>
</dbReference>
<dbReference type="GO" id="GO:0006412">
    <property type="term" value="P:translation"/>
    <property type="evidence" value="ECO:0007669"/>
    <property type="project" value="InterPro"/>
</dbReference>
<keyword evidence="2" id="KW-0699">rRNA-binding</keyword>
<evidence type="ECO:0000256" key="7">
    <source>
        <dbReference type="ARBA" id="ARBA00035387"/>
    </source>
</evidence>
<evidence type="ECO:0000256" key="5">
    <source>
        <dbReference type="ARBA" id="ARBA00023274"/>
    </source>
</evidence>
<evidence type="ECO:0000313" key="9">
    <source>
        <dbReference type="EMBL" id="BBC77582.1"/>
    </source>
</evidence>
<sequence length="214" mass="24699">MIIKKNIEYKTTNFLGKELPTRIILGLKVLKESSNYLVFKGLRHYYNLYYGKISSTKTRGNVSGSGKKPWRQKSTGRARAGSTRSPLWRGGGITFGPQPILRYTKINKKEQNLILQILLYNKKDSIIIINNLENNYTFLKTKNFLRILSNLNIKLDKKILLVVSKKTIFLERTTKNIKNIKIILDSELDCFNLLTKEQFLITSTALSNIKKKLL</sequence>
<dbReference type="AlphaFoldDB" id="A0A2Z5ZAJ5"/>
<dbReference type="InterPro" id="IPR013005">
    <property type="entry name" value="Ribosomal_uL4-like"/>
</dbReference>
<dbReference type="PANTHER" id="PTHR10746">
    <property type="entry name" value="50S RIBOSOMAL PROTEIN L4"/>
    <property type="match status" value="1"/>
</dbReference>
<evidence type="ECO:0000256" key="1">
    <source>
        <dbReference type="ARBA" id="ARBA00010528"/>
    </source>
</evidence>
<dbReference type="Gene3D" id="3.40.1370.10">
    <property type="match status" value="1"/>
</dbReference>
<dbReference type="SUPFAM" id="SSF52166">
    <property type="entry name" value="Ribosomal protein L4"/>
    <property type="match status" value="1"/>
</dbReference>